<evidence type="ECO:0000256" key="1">
    <source>
        <dbReference type="ARBA" id="ARBA00000085"/>
    </source>
</evidence>
<dbReference type="GO" id="GO:0009927">
    <property type="term" value="F:histidine phosphotransfer kinase activity"/>
    <property type="evidence" value="ECO:0007669"/>
    <property type="project" value="TreeGrafter"/>
</dbReference>
<sequence length="819" mass="90250">MNHNNWTAALAAVITTFCLFLSSAALASSADSNVSIDLAKVPDSSELTGAMLAISGNKNIQTLSDARKATGWVRPGKDTLDAPRQHTTTWLKASLHNSSDQPLIRWLVLEPWRLNQVDAFFLSPATGETLQQNTTGLAIPLQDRSVSNGKTVIPVQLNAGEAQQLYLKIYSDSLPFISVKSWEPVSYSQHINASRIFQVALFSGIVMLLVILVLQFNVSLMVTGTWLLVAFVFEAEKNGFFSNYLLSFLENHSANLRVSAWIFTEQLFLVTSVFLLGLSKSRSWRIFLILTAIPAFIMAGLTFVLDGVSIRNLGILLTGLYATSWLFMIRPALHTRYTGQITILLLLSVYWAISAFLLVGYTFNFYYTSAFTAARIYIEIAVALALILTYSWQQKHLIKRATQALNIQRAKSRQALEQAVKDRTEDLNTALETARKASQAKVNFLGQVTHDLRSPLTSILGYAQLQAADSVSPQKATQVIQDRALYMKDLIDGLVDYARDLTENDELQDIYLIAFIDNLVNHAHIIASKQNNRFQLKIETDLPTVIRCSSKQLQRILLNLLDNAAKYTTNGRFSLSVAVTGNTNQKQSLVFRVSDTGQGIPAEQLEKIYTPFYQGSGSNPGAGLGLAICFELVDNMAGSLELESEPGKGTIATCTIPYVAGDEQLAPTCLPATQDLLPVFDAHDQRALIVEDSSQVRELLDRELTDIGFETRLFATAEAFAATANSTRKAPGVIITDYYLPDGSGCDVLRIAQAHWPGVPVVLLSAIPNNHCELGIHSSERFDACLPKPIDLLELRFTLAELCNLSPESSSEDTAYSDL</sequence>
<dbReference type="GO" id="GO:0000155">
    <property type="term" value="F:phosphorelay sensor kinase activity"/>
    <property type="evidence" value="ECO:0007669"/>
    <property type="project" value="InterPro"/>
</dbReference>
<reference evidence="11 12" key="1">
    <citation type="submission" date="2020-03" db="EMBL/GenBank/DDBJ databases">
        <title>Metagenomic, metatranscriptomic, and metabolomic analyses revealed the key microbes and metabolic features during the fermentation of ganjang, Korean traditional soy sauce.</title>
        <authorList>
            <person name="Chun B.H."/>
            <person name="Jeon C.O."/>
        </authorList>
    </citation>
    <scope>NUCLEOTIDE SEQUENCE [LARGE SCALE GENOMIC DNA]</scope>
    <source>
        <strain evidence="11 12">KG14</strain>
    </source>
</reference>
<evidence type="ECO:0000313" key="11">
    <source>
        <dbReference type="EMBL" id="NWN91633.1"/>
    </source>
</evidence>
<evidence type="ECO:0000256" key="4">
    <source>
        <dbReference type="ARBA" id="ARBA00022679"/>
    </source>
</evidence>
<dbReference type="PANTHER" id="PTHR43047">
    <property type="entry name" value="TWO-COMPONENT HISTIDINE PROTEIN KINASE"/>
    <property type="match status" value="1"/>
</dbReference>
<feature type="chain" id="PRO_5032988846" description="histidine kinase" evidence="8">
    <location>
        <begin position="28"/>
        <end position="819"/>
    </location>
</feature>
<keyword evidence="7" id="KW-0812">Transmembrane</keyword>
<dbReference type="Gene3D" id="3.40.50.2300">
    <property type="match status" value="1"/>
</dbReference>
<evidence type="ECO:0000259" key="9">
    <source>
        <dbReference type="PROSITE" id="PS50109"/>
    </source>
</evidence>
<keyword evidence="5" id="KW-0418">Kinase</keyword>
<dbReference type="SMART" id="SM00388">
    <property type="entry name" value="HisKA"/>
    <property type="match status" value="1"/>
</dbReference>
<keyword evidence="8" id="KW-0732">Signal</keyword>
<dbReference type="InterPro" id="IPR004358">
    <property type="entry name" value="Sig_transdc_His_kin-like_C"/>
</dbReference>
<comment type="catalytic activity">
    <reaction evidence="1">
        <text>ATP + protein L-histidine = ADP + protein N-phospho-L-histidine.</text>
        <dbReference type="EC" id="2.7.13.3"/>
    </reaction>
</comment>
<feature type="transmembrane region" description="Helical" evidence="7">
    <location>
        <begin position="369"/>
        <end position="390"/>
    </location>
</feature>
<dbReference type="Pfam" id="PF07696">
    <property type="entry name" value="7TMR-DISMED2"/>
    <property type="match status" value="1"/>
</dbReference>
<dbReference type="SUPFAM" id="SSF55874">
    <property type="entry name" value="ATPase domain of HSP90 chaperone/DNA topoisomerase II/histidine kinase"/>
    <property type="match status" value="1"/>
</dbReference>
<evidence type="ECO:0000256" key="8">
    <source>
        <dbReference type="SAM" id="SignalP"/>
    </source>
</evidence>
<dbReference type="PANTHER" id="PTHR43047:SF72">
    <property type="entry name" value="OSMOSENSING HISTIDINE PROTEIN KINASE SLN1"/>
    <property type="match status" value="1"/>
</dbReference>
<dbReference type="InterPro" id="IPR036890">
    <property type="entry name" value="HATPase_C_sf"/>
</dbReference>
<feature type="transmembrane region" description="Helical" evidence="7">
    <location>
        <begin position="341"/>
        <end position="363"/>
    </location>
</feature>
<dbReference type="EC" id="2.7.13.3" evidence="2"/>
<dbReference type="InterPro" id="IPR003661">
    <property type="entry name" value="HisK_dim/P_dom"/>
</dbReference>
<feature type="transmembrane region" description="Helical" evidence="7">
    <location>
        <begin position="310"/>
        <end position="329"/>
    </location>
</feature>
<keyword evidence="12" id="KW-1185">Reference proteome</keyword>
<accession>A0A851HRJ3</accession>
<evidence type="ECO:0000256" key="7">
    <source>
        <dbReference type="SAM" id="Phobius"/>
    </source>
</evidence>
<dbReference type="SMART" id="SM00387">
    <property type="entry name" value="HATPase_c"/>
    <property type="match status" value="1"/>
</dbReference>
<dbReference type="GO" id="GO:0005886">
    <property type="term" value="C:plasma membrane"/>
    <property type="evidence" value="ECO:0007669"/>
    <property type="project" value="TreeGrafter"/>
</dbReference>
<dbReference type="PROSITE" id="PS50110">
    <property type="entry name" value="RESPONSE_REGULATORY"/>
    <property type="match status" value="1"/>
</dbReference>
<dbReference type="InterPro" id="IPR011622">
    <property type="entry name" value="7TMR_DISM_rcpt_extracell_dom2"/>
</dbReference>
<feature type="domain" description="Response regulatory" evidence="10">
    <location>
        <begin position="686"/>
        <end position="803"/>
    </location>
</feature>
<dbReference type="SUPFAM" id="SSF47384">
    <property type="entry name" value="Homodimeric domain of signal transducing histidine kinase"/>
    <property type="match status" value="1"/>
</dbReference>
<feature type="transmembrane region" description="Helical" evidence="7">
    <location>
        <begin position="286"/>
        <end position="304"/>
    </location>
</feature>
<dbReference type="SUPFAM" id="SSF52172">
    <property type="entry name" value="CheY-like"/>
    <property type="match status" value="1"/>
</dbReference>
<dbReference type="InterPro" id="IPR036097">
    <property type="entry name" value="HisK_dim/P_sf"/>
</dbReference>
<feature type="transmembrane region" description="Helical" evidence="7">
    <location>
        <begin position="258"/>
        <end position="279"/>
    </location>
</feature>
<evidence type="ECO:0000256" key="5">
    <source>
        <dbReference type="ARBA" id="ARBA00022777"/>
    </source>
</evidence>
<protein>
    <recommendedName>
        <fullName evidence="2">histidine kinase</fullName>
        <ecNumber evidence="2">2.7.13.3</ecNumber>
    </recommendedName>
</protein>
<keyword evidence="4" id="KW-0808">Transferase</keyword>
<dbReference type="Gene3D" id="1.10.287.130">
    <property type="match status" value="1"/>
</dbReference>
<name>A0A851HRJ3_9GAMM</name>
<dbReference type="Pfam" id="PF00072">
    <property type="entry name" value="Response_reg"/>
    <property type="match status" value="1"/>
</dbReference>
<dbReference type="InterPro" id="IPR001789">
    <property type="entry name" value="Sig_transdc_resp-reg_receiver"/>
</dbReference>
<evidence type="ECO:0000313" key="12">
    <source>
        <dbReference type="Proteomes" id="UP000536442"/>
    </source>
</evidence>
<dbReference type="InterPro" id="IPR003594">
    <property type="entry name" value="HATPase_dom"/>
</dbReference>
<keyword evidence="7" id="KW-0472">Membrane</keyword>
<feature type="transmembrane region" description="Helical" evidence="7">
    <location>
        <begin position="196"/>
        <end position="214"/>
    </location>
</feature>
<keyword evidence="7" id="KW-1133">Transmembrane helix</keyword>
<dbReference type="PRINTS" id="PR00344">
    <property type="entry name" value="BCTRLSENSOR"/>
</dbReference>
<evidence type="ECO:0000256" key="6">
    <source>
        <dbReference type="PROSITE-ProRule" id="PRU00169"/>
    </source>
</evidence>
<dbReference type="InterPro" id="IPR011006">
    <property type="entry name" value="CheY-like_superfamily"/>
</dbReference>
<feature type="domain" description="Histidine kinase" evidence="9">
    <location>
        <begin position="447"/>
        <end position="660"/>
    </location>
</feature>
<dbReference type="Gene3D" id="2.60.40.2380">
    <property type="match status" value="1"/>
</dbReference>
<feature type="signal peptide" evidence="8">
    <location>
        <begin position="1"/>
        <end position="27"/>
    </location>
</feature>
<dbReference type="Proteomes" id="UP000536442">
    <property type="component" value="Unassembled WGS sequence"/>
</dbReference>
<dbReference type="EMBL" id="JABEVQ010000004">
    <property type="protein sequence ID" value="NWN91633.1"/>
    <property type="molecule type" value="Genomic_DNA"/>
</dbReference>
<comment type="caution">
    <text evidence="11">The sequence shown here is derived from an EMBL/GenBank/DDBJ whole genome shotgun (WGS) entry which is preliminary data.</text>
</comment>
<dbReference type="PROSITE" id="PS50109">
    <property type="entry name" value="HIS_KIN"/>
    <property type="match status" value="1"/>
</dbReference>
<dbReference type="AlphaFoldDB" id="A0A851HRJ3"/>
<dbReference type="CDD" id="cd00156">
    <property type="entry name" value="REC"/>
    <property type="match status" value="1"/>
</dbReference>
<proteinExistence type="predicted"/>
<dbReference type="Gene3D" id="3.30.565.10">
    <property type="entry name" value="Histidine kinase-like ATPase, C-terminal domain"/>
    <property type="match status" value="1"/>
</dbReference>
<dbReference type="CDD" id="cd00082">
    <property type="entry name" value="HisKA"/>
    <property type="match status" value="1"/>
</dbReference>
<dbReference type="InterPro" id="IPR005467">
    <property type="entry name" value="His_kinase_dom"/>
</dbReference>
<evidence type="ECO:0000256" key="2">
    <source>
        <dbReference type="ARBA" id="ARBA00012438"/>
    </source>
</evidence>
<gene>
    <name evidence="11" type="ORF">HLV39_09040</name>
</gene>
<feature type="modified residue" description="4-aspartylphosphate" evidence="6">
    <location>
        <position position="737"/>
    </location>
</feature>
<dbReference type="SMART" id="SM00448">
    <property type="entry name" value="REC"/>
    <property type="match status" value="1"/>
</dbReference>
<dbReference type="Pfam" id="PF00512">
    <property type="entry name" value="HisKA"/>
    <property type="match status" value="1"/>
</dbReference>
<evidence type="ECO:0000256" key="3">
    <source>
        <dbReference type="ARBA" id="ARBA00022553"/>
    </source>
</evidence>
<dbReference type="Pfam" id="PF02518">
    <property type="entry name" value="HATPase_c"/>
    <property type="match status" value="1"/>
</dbReference>
<organism evidence="11 12">
    <name type="scientific">Marinobacter adhaerens</name>
    <dbReference type="NCBI Taxonomy" id="1033846"/>
    <lineage>
        <taxon>Bacteria</taxon>
        <taxon>Pseudomonadati</taxon>
        <taxon>Pseudomonadota</taxon>
        <taxon>Gammaproteobacteria</taxon>
        <taxon>Pseudomonadales</taxon>
        <taxon>Marinobacteraceae</taxon>
        <taxon>Marinobacter</taxon>
    </lineage>
</organism>
<keyword evidence="3 6" id="KW-0597">Phosphoprotein</keyword>
<evidence type="ECO:0000259" key="10">
    <source>
        <dbReference type="PROSITE" id="PS50110"/>
    </source>
</evidence>